<organism evidence="2 3">
    <name type="scientific">Amycolatopsis acidiphila</name>
    <dbReference type="NCBI Taxonomy" id="715473"/>
    <lineage>
        <taxon>Bacteria</taxon>
        <taxon>Bacillati</taxon>
        <taxon>Actinomycetota</taxon>
        <taxon>Actinomycetes</taxon>
        <taxon>Pseudonocardiales</taxon>
        <taxon>Pseudonocardiaceae</taxon>
        <taxon>Amycolatopsis</taxon>
    </lineage>
</organism>
<reference evidence="2 3" key="1">
    <citation type="submission" date="2019-07" db="EMBL/GenBank/DDBJ databases">
        <title>New species of Amycolatopsis and Streptomyces.</title>
        <authorList>
            <person name="Duangmal K."/>
            <person name="Teo W.F.A."/>
            <person name="Lipun K."/>
        </authorList>
    </citation>
    <scope>NUCLEOTIDE SEQUENCE [LARGE SCALE GENOMIC DNA]</scope>
    <source>
        <strain evidence="2 3">JCM 30562</strain>
    </source>
</reference>
<protein>
    <submittedName>
        <fullName evidence="2">TPM domain-containing protein</fullName>
    </submittedName>
</protein>
<feature type="non-terminal residue" evidence="2">
    <location>
        <position position="1"/>
    </location>
</feature>
<feature type="region of interest" description="Disordered" evidence="1">
    <location>
        <begin position="1"/>
        <end position="32"/>
    </location>
</feature>
<proteinExistence type="predicted"/>
<keyword evidence="3" id="KW-1185">Reference proteome</keyword>
<evidence type="ECO:0000256" key="1">
    <source>
        <dbReference type="SAM" id="MobiDB-lite"/>
    </source>
</evidence>
<gene>
    <name evidence="2" type="ORF">FNH06_37835</name>
</gene>
<name>A0A557ZQV2_9PSEU</name>
<evidence type="ECO:0000313" key="3">
    <source>
        <dbReference type="Proteomes" id="UP000318578"/>
    </source>
</evidence>
<accession>A0A557ZQV2</accession>
<dbReference type="EMBL" id="VJZA01000137">
    <property type="protein sequence ID" value="TVT14404.1"/>
    <property type="molecule type" value="Genomic_DNA"/>
</dbReference>
<dbReference type="AlphaFoldDB" id="A0A557ZQV2"/>
<feature type="compositionally biased region" description="Gly residues" evidence="1">
    <location>
        <begin position="17"/>
        <end position="32"/>
    </location>
</feature>
<dbReference type="Proteomes" id="UP000318578">
    <property type="component" value="Unassembled WGS sequence"/>
</dbReference>
<comment type="caution">
    <text evidence="2">The sequence shown here is derived from an EMBL/GenBank/DDBJ whole genome shotgun (WGS) entry which is preliminary data.</text>
</comment>
<feature type="compositionally biased region" description="Pro residues" evidence="1">
    <location>
        <begin position="1"/>
        <end position="13"/>
    </location>
</feature>
<evidence type="ECO:0000313" key="2">
    <source>
        <dbReference type="EMBL" id="TVT14404.1"/>
    </source>
</evidence>
<feature type="region of interest" description="Disordered" evidence="1">
    <location>
        <begin position="48"/>
        <end position="72"/>
    </location>
</feature>
<sequence length="72" mass="6856">PRPPPGRASPPWTPRRGAGGFAGSPLLGAGGGGRVGVGVSGRGGLGVLGRGSGRTCLPGGANRGGRSRRAPC</sequence>